<dbReference type="InterPro" id="IPR016036">
    <property type="entry name" value="Malonyl_transacylase_ACP-bd"/>
</dbReference>
<keyword evidence="9" id="KW-1185">Reference proteome</keyword>
<dbReference type="PIRSF" id="PIRSF000446">
    <property type="entry name" value="Mct"/>
    <property type="match status" value="1"/>
</dbReference>
<dbReference type="SMART" id="SM00827">
    <property type="entry name" value="PKS_AT"/>
    <property type="match status" value="1"/>
</dbReference>
<dbReference type="Proteomes" id="UP001166004">
    <property type="component" value="Unassembled WGS sequence"/>
</dbReference>
<evidence type="ECO:0000256" key="3">
    <source>
        <dbReference type="ARBA" id="ARBA00022679"/>
    </source>
</evidence>
<proteinExistence type="inferred from homology"/>
<evidence type="ECO:0000256" key="5">
    <source>
        <dbReference type="ARBA" id="ARBA00048462"/>
    </source>
</evidence>
<dbReference type="RefSeq" id="WP_169035445.1">
    <property type="nucleotide sequence ID" value="NZ_LANA01000001.1"/>
</dbReference>
<protein>
    <recommendedName>
        <fullName evidence="2 6">Malonyl CoA-acyl carrier protein transacylase</fullName>
        <ecNumber evidence="1 6">2.3.1.39</ecNumber>
    </recommendedName>
</protein>
<sequence length="310" mass="34517">MFSVIFPGQGSQLVGMGKDFHEKYSLVRELFNEADDTLGFSLSNLILKGPKEDLDLTENTQPAIFLISYLIFKLIKKEFNINLNKASFFAGHSLGEYSALASAEALSFSDTLKILKIRGKAMQSSVPKGVGGMVAVLGSEIETVEKIINENKNNYECYIANDNSLGQIVLSGNMQDLEKMMVDLKSANIKNIKLPVSAPFHCKLMNKATLIMREEIAKLDFKEPKNILISNVTGKEIINSNELKDLLVQQIESRVRWRESVLLMMNKGVNQFIEIGPGKVLSGLIKRIDKSVKVSAINTEEDIKLININD</sequence>
<feature type="domain" description="Malonyl-CoA:ACP transacylase (MAT)" evidence="7">
    <location>
        <begin position="5"/>
        <end position="301"/>
    </location>
</feature>
<organism evidence="8 9">
    <name type="scientific">Pelagibacter ubique</name>
    <dbReference type="NCBI Taxonomy" id="198252"/>
    <lineage>
        <taxon>Bacteria</taxon>
        <taxon>Pseudomonadati</taxon>
        <taxon>Pseudomonadota</taxon>
        <taxon>Alphaproteobacteria</taxon>
        <taxon>Candidatus Pelagibacterales</taxon>
        <taxon>Candidatus Pelagibacteraceae</taxon>
        <taxon>Candidatus Pelagibacter</taxon>
    </lineage>
</organism>
<evidence type="ECO:0000259" key="7">
    <source>
        <dbReference type="SMART" id="SM00827"/>
    </source>
</evidence>
<keyword evidence="4 6" id="KW-0012">Acyltransferase</keyword>
<dbReference type="InterPro" id="IPR024925">
    <property type="entry name" value="Malonyl_CoA-ACP_transAc"/>
</dbReference>
<name>A0ABX1T0C4_PELUQ</name>
<evidence type="ECO:0000256" key="4">
    <source>
        <dbReference type="ARBA" id="ARBA00023315"/>
    </source>
</evidence>
<dbReference type="SUPFAM" id="SSF52151">
    <property type="entry name" value="FabD/lysophospholipase-like"/>
    <property type="match status" value="1"/>
</dbReference>
<dbReference type="PANTHER" id="PTHR42681">
    <property type="entry name" value="MALONYL-COA-ACYL CARRIER PROTEIN TRANSACYLASE, MITOCHONDRIAL"/>
    <property type="match status" value="1"/>
</dbReference>
<dbReference type="Gene3D" id="3.30.70.250">
    <property type="entry name" value="Malonyl-CoA ACP transacylase, ACP-binding"/>
    <property type="match status" value="1"/>
</dbReference>
<dbReference type="NCBIfam" id="TIGR00128">
    <property type="entry name" value="fabD"/>
    <property type="match status" value="1"/>
</dbReference>
<dbReference type="InterPro" id="IPR050858">
    <property type="entry name" value="Mal-CoA-ACP_Trans/PKS_FabD"/>
</dbReference>
<dbReference type="PANTHER" id="PTHR42681:SF1">
    <property type="entry name" value="MALONYL-COA-ACYL CARRIER PROTEIN TRANSACYLASE, MITOCHONDRIAL"/>
    <property type="match status" value="1"/>
</dbReference>
<dbReference type="InterPro" id="IPR014043">
    <property type="entry name" value="Acyl_transferase_dom"/>
</dbReference>
<dbReference type="InterPro" id="IPR004410">
    <property type="entry name" value="Malonyl_CoA-ACP_transAc_FabD"/>
</dbReference>
<dbReference type="Gene3D" id="3.40.366.10">
    <property type="entry name" value="Malonyl-Coenzyme A Acyl Carrier Protein, domain 2"/>
    <property type="match status" value="1"/>
</dbReference>
<evidence type="ECO:0000256" key="2">
    <source>
        <dbReference type="ARBA" id="ARBA00018953"/>
    </source>
</evidence>
<keyword evidence="3 6" id="KW-0808">Transferase</keyword>
<gene>
    <name evidence="8" type="ORF">VP91_00000490</name>
</gene>
<evidence type="ECO:0000256" key="6">
    <source>
        <dbReference type="PIRNR" id="PIRNR000446"/>
    </source>
</evidence>
<accession>A0ABX1T0C4</accession>
<evidence type="ECO:0000256" key="1">
    <source>
        <dbReference type="ARBA" id="ARBA00013258"/>
    </source>
</evidence>
<reference evidence="8 9" key="1">
    <citation type="submission" date="2019-07" db="EMBL/GenBank/DDBJ databases">
        <title>SAR11 Genome Evolution.</title>
        <authorList>
            <person name="Giovannoni S."/>
        </authorList>
    </citation>
    <scope>NUCLEOTIDE SEQUENCE [LARGE SCALE GENOMIC DNA]</scope>
    <source>
        <strain evidence="8 9">HTCC9565</strain>
    </source>
</reference>
<dbReference type="Pfam" id="PF00698">
    <property type="entry name" value="Acyl_transf_1"/>
    <property type="match status" value="1"/>
</dbReference>
<comment type="catalytic activity">
    <reaction evidence="5 6">
        <text>holo-[ACP] + malonyl-CoA = malonyl-[ACP] + CoA</text>
        <dbReference type="Rhea" id="RHEA:41792"/>
        <dbReference type="Rhea" id="RHEA-COMP:9623"/>
        <dbReference type="Rhea" id="RHEA-COMP:9685"/>
        <dbReference type="ChEBI" id="CHEBI:57287"/>
        <dbReference type="ChEBI" id="CHEBI:57384"/>
        <dbReference type="ChEBI" id="CHEBI:64479"/>
        <dbReference type="ChEBI" id="CHEBI:78449"/>
        <dbReference type="EC" id="2.3.1.39"/>
    </reaction>
</comment>
<dbReference type="SUPFAM" id="SSF55048">
    <property type="entry name" value="Probable ACP-binding domain of malonyl-CoA ACP transacylase"/>
    <property type="match status" value="1"/>
</dbReference>
<comment type="caution">
    <text evidence="8">The sequence shown here is derived from an EMBL/GenBank/DDBJ whole genome shotgun (WGS) entry which is preliminary data.</text>
</comment>
<dbReference type="InterPro" id="IPR001227">
    <property type="entry name" value="Ac_transferase_dom_sf"/>
</dbReference>
<dbReference type="EMBL" id="LANA01000001">
    <property type="protein sequence ID" value="NMN66919.1"/>
    <property type="molecule type" value="Genomic_DNA"/>
</dbReference>
<evidence type="ECO:0000313" key="9">
    <source>
        <dbReference type="Proteomes" id="UP001166004"/>
    </source>
</evidence>
<dbReference type="EC" id="2.3.1.39" evidence="1 6"/>
<comment type="similarity">
    <text evidence="6">Belongs to the fabD family.</text>
</comment>
<evidence type="ECO:0000313" key="8">
    <source>
        <dbReference type="EMBL" id="NMN66919.1"/>
    </source>
</evidence>
<dbReference type="InterPro" id="IPR016035">
    <property type="entry name" value="Acyl_Trfase/lysoPLipase"/>
</dbReference>